<dbReference type="InterPro" id="IPR025419">
    <property type="entry name" value="DUF4142"/>
</dbReference>
<feature type="chain" id="PRO_5017204016" evidence="1">
    <location>
        <begin position="28"/>
        <end position="181"/>
    </location>
</feature>
<feature type="signal peptide" evidence="1">
    <location>
        <begin position="1"/>
        <end position="27"/>
    </location>
</feature>
<dbReference type="OrthoDB" id="883203at2"/>
<dbReference type="EMBL" id="CP032489">
    <property type="protein sequence ID" value="AYD48606.1"/>
    <property type="molecule type" value="Genomic_DNA"/>
</dbReference>
<organism evidence="3 4">
    <name type="scientific">Arachidicoccus soli</name>
    <dbReference type="NCBI Taxonomy" id="2341117"/>
    <lineage>
        <taxon>Bacteria</taxon>
        <taxon>Pseudomonadati</taxon>
        <taxon>Bacteroidota</taxon>
        <taxon>Chitinophagia</taxon>
        <taxon>Chitinophagales</taxon>
        <taxon>Chitinophagaceae</taxon>
        <taxon>Arachidicoccus</taxon>
    </lineage>
</organism>
<dbReference type="PANTHER" id="PTHR38593">
    <property type="entry name" value="BLR2558 PROTEIN"/>
    <property type="match status" value="1"/>
</dbReference>
<dbReference type="InterPro" id="IPR012347">
    <property type="entry name" value="Ferritin-like"/>
</dbReference>
<dbReference type="AlphaFoldDB" id="A0A386HSX4"/>
<keyword evidence="1" id="KW-0732">Signal</keyword>
<accession>A0A386HSX4</accession>
<name>A0A386HSX4_9BACT</name>
<feature type="domain" description="DUF4142" evidence="2">
    <location>
        <begin position="34"/>
        <end position="174"/>
    </location>
</feature>
<evidence type="ECO:0000256" key="1">
    <source>
        <dbReference type="SAM" id="SignalP"/>
    </source>
</evidence>
<evidence type="ECO:0000313" key="4">
    <source>
        <dbReference type="Proteomes" id="UP000266118"/>
    </source>
</evidence>
<dbReference type="Proteomes" id="UP000266118">
    <property type="component" value="Chromosome"/>
</dbReference>
<reference evidence="3 4" key="1">
    <citation type="submission" date="2018-09" db="EMBL/GenBank/DDBJ databases">
        <title>Arachidicoccus sp. nov., a bacterium isolated from soil.</title>
        <authorList>
            <person name="Weon H.-Y."/>
            <person name="Kwon S.-W."/>
            <person name="Lee S.A."/>
        </authorList>
    </citation>
    <scope>NUCLEOTIDE SEQUENCE [LARGE SCALE GENOMIC DNA]</scope>
    <source>
        <strain evidence="3 4">KIS59-12</strain>
    </source>
</reference>
<protein>
    <submittedName>
        <fullName evidence="3">DUF4142 domain-containing protein</fullName>
    </submittedName>
</protein>
<evidence type="ECO:0000313" key="3">
    <source>
        <dbReference type="EMBL" id="AYD48606.1"/>
    </source>
</evidence>
<dbReference type="KEGG" id="ark:D6B99_13935"/>
<gene>
    <name evidence="3" type="ORF">D6B99_13935</name>
</gene>
<evidence type="ECO:0000259" key="2">
    <source>
        <dbReference type="Pfam" id="PF13628"/>
    </source>
</evidence>
<dbReference type="Pfam" id="PF13628">
    <property type="entry name" value="DUF4142"/>
    <property type="match status" value="1"/>
</dbReference>
<sequence>MKTIKSLARFAVSLFLGMGLFSFPATAQNTQKLTDPEIASVAVTANQIDIQYAKIAIKKSHNKQVIDFAKTMARDHGAVIKQAVALAQKLGVTPKDNPTTKAFLAGSLKTKAMLNSKRGKAFDKAYVDNEVAYHKAAIKEVENVLIPETTNGELKSLLQSALPLFKEHLAHAEMVQKNLEK</sequence>
<proteinExistence type="predicted"/>
<keyword evidence="4" id="KW-1185">Reference proteome</keyword>
<dbReference type="PANTHER" id="PTHR38593:SF1">
    <property type="entry name" value="BLR2558 PROTEIN"/>
    <property type="match status" value="1"/>
</dbReference>
<dbReference type="RefSeq" id="WP_119989509.1">
    <property type="nucleotide sequence ID" value="NZ_CP032489.1"/>
</dbReference>
<dbReference type="Gene3D" id="1.20.1260.10">
    <property type="match status" value="1"/>
</dbReference>